<dbReference type="EMBL" id="JANFYT010000003">
    <property type="protein sequence ID" value="MCQ4813150.1"/>
    <property type="molecule type" value="Genomic_DNA"/>
</dbReference>
<protein>
    <submittedName>
        <fullName evidence="3">Autotransporter outer membrane beta-barrel domain-containing protein</fullName>
    </submittedName>
</protein>
<dbReference type="Gene3D" id="2.160.20.20">
    <property type="match status" value="2"/>
</dbReference>
<dbReference type="NCBIfam" id="TIGR01414">
    <property type="entry name" value="autotrans_barl"/>
    <property type="match status" value="1"/>
</dbReference>
<sequence length="1089" mass="112036">MKPSKTSSFLSCLVLFAIFTSALLGGSTAADAAGWLVNSGDHTVSSTDITTGGANSTGIGVSGSGSSITITGLAKVQTTGEHSDGLRAENNGRLTAGSVDVTTSGRTSEGVYANTGTVSVGGNIRAATSGDASHALWVNGSGKINVSGDVTASTSGGQYDGFMSNGIAAGGSGIMNVDGTVTVKTSGADRIYAVMVDGNSMVNVGKNLDVVTTGRHGHGVYVLSKGRLSVKKDIDVMTQGETAFGISVNEGKIDAAGNITVTTEGATSYGVDCINGGVINAGGKITAKTSGDDAYGVAANMAGSAINASGDINIVTGGARGYGFYIKENGRVTGGGNVKAKTGGESAHAVWANNGTLDVSGNVDVSASGKYAGGIYVTGTDGMVNVGGNLLSTTSGNGASSLWCSMGKLNLRGDTAVNSANGDRAAAVFAENKGTVTANGNVSVKMSGDATYGLLAMTEGTINSEGNVNAAISGKNSLAVVAGGGAVNISKDVAASADGDGAVCVYASRNGSVNIDGGLRAEINGGGAEGVSAASGGTVNLNRGAAIRVGDNSVSCAVAARGAGSSININRAGGGLVKIDGDIFAMEDAKVNINMDAAGSYITGSSGLNGAGGSIAGKLDINVGASAAAWNVTGNSFVTGLRNAGTVNFAHDPGKPSASYIKVSAKDYVGAGGNLVMRADIDGQTGDRLEAEKISGETTITAIPVRAGTAERSGALVTAVSNNGARFTLTGERVAAGAWYYELGDAPTASGREWYLRRSTSTERLTSTGYGIASASYHPNLWDTEVNTLFRRMGIYRDDMYNGGLWFTGVVNKNSYDFADSGSYTDNRTYKTGTIGYDRKVETGDEHTKLWIGAMFGYGKDNRDMDFGIGESRMDSYHASLYGIYRADNGFYAVGIAKYNRYKNDYEITRPDPFTKQILEFDTVTGDFKQKGWGLSLQVGRKFEIKPAKEGAAAAGWYWEPQIQASWNRVDGADYKTNSGIDVQVSGSDYFRLRGGVELGRTWELANGTMLNLYGDASYSHEYGGDTDFIMDGGRFSTKHSFGGGYGIFGIGANWRYAPGKYINARFQHSAGSKYTEPFAVYLGLSFEI</sequence>
<dbReference type="InterPro" id="IPR036709">
    <property type="entry name" value="Autotransporte_beta_dom_sf"/>
</dbReference>
<dbReference type="PANTHER" id="PTHR35037:SF2">
    <property type="match status" value="1"/>
</dbReference>
<dbReference type="SMART" id="SM00869">
    <property type="entry name" value="Autotransporter"/>
    <property type="match status" value="1"/>
</dbReference>
<dbReference type="Gene3D" id="2.40.128.130">
    <property type="entry name" value="Autotransporter beta-domain"/>
    <property type="match status" value="1"/>
</dbReference>
<dbReference type="Pfam" id="PF03797">
    <property type="entry name" value="Autotransporter"/>
    <property type="match status" value="1"/>
</dbReference>
<feature type="signal peptide" evidence="1">
    <location>
        <begin position="1"/>
        <end position="32"/>
    </location>
</feature>
<dbReference type="InterPro" id="IPR011050">
    <property type="entry name" value="Pectin_lyase_fold/virulence"/>
</dbReference>
<dbReference type="InterPro" id="IPR051551">
    <property type="entry name" value="Autotransporter_adhesion"/>
</dbReference>
<dbReference type="Pfam" id="PF03212">
    <property type="entry name" value="Pertactin"/>
    <property type="match status" value="1"/>
</dbReference>
<dbReference type="Proteomes" id="UP001205919">
    <property type="component" value="Unassembled WGS sequence"/>
</dbReference>
<keyword evidence="4" id="KW-1185">Reference proteome</keyword>
<dbReference type="GO" id="GO:0019867">
    <property type="term" value="C:outer membrane"/>
    <property type="evidence" value="ECO:0007669"/>
    <property type="project" value="InterPro"/>
</dbReference>
<dbReference type="PROSITE" id="PS51208">
    <property type="entry name" value="AUTOTRANSPORTER"/>
    <property type="match status" value="1"/>
</dbReference>
<organism evidence="3 4">
    <name type="scientific">Cloacibacillus evryensis</name>
    <dbReference type="NCBI Taxonomy" id="508460"/>
    <lineage>
        <taxon>Bacteria</taxon>
        <taxon>Thermotogati</taxon>
        <taxon>Synergistota</taxon>
        <taxon>Synergistia</taxon>
        <taxon>Synergistales</taxon>
        <taxon>Synergistaceae</taxon>
        <taxon>Cloacibacillus</taxon>
    </lineage>
</organism>
<keyword evidence="1" id="KW-0732">Signal</keyword>
<reference evidence="3 4" key="1">
    <citation type="submission" date="2022-06" db="EMBL/GenBank/DDBJ databases">
        <title>Isolation of gut microbiota from human fecal samples.</title>
        <authorList>
            <person name="Pamer E.G."/>
            <person name="Barat B."/>
            <person name="Waligurski E."/>
            <person name="Medina S."/>
            <person name="Paddock L."/>
            <person name="Mostad J."/>
        </authorList>
    </citation>
    <scope>NUCLEOTIDE SEQUENCE [LARGE SCALE GENOMIC DNA]</scope>
    <source>
        <strain evidence="3 4">DFI.9.90</strain>
    </source>
</reference>
<evidence type="ECO:0000256" key="1">
    <source>
        <dbReference type="SAM" id="SignalP"/>
    </source>
</evidence>
<proteinExistence type="predicted"/>
<dbReference type="InterPro" id="IPR004899">
    <property type="entry name" value="Pertactin_central"/>
</dbReference>
<feature type="domain" description="Autotransporter" evidence="2">
    <location>
        <begin position="798"/>
        <end position="1089"/>
    </location>
</feature>
<dbReference type="SUPFAM" id="SSF51126">
    <property type="entry name" value="Pectin lyase-like"/>
    <property type="match status" value="1"/>
</dbReference>
<gene>
    <name evidence="3" type="ORF">NE630_01775</name>
</gene>
<feature type="chain" id="PRO_5043767317" evidence="1">
    <location>
        <begin position="33"/>
        <end position="1089"/>
    </location>
</feature>
<dbReference type="InterPro" id="IPR012332">
    <property type="entry name" value="Autotransporter_pectin_lyase_C"/>
</dbReference>
<dbReference type="InterPro" id="IPR006315">
    <property type="entry name" value="OM_autotransptr_brl_dom"/>
</dbReference>
<dbReference type="AlphaFoldDB" id="A0AAW5JX81"/>
<accession>A0AAW5JX81</accession>
<dbReference type="InterPro" id="IPR005546">
    <property type="entry name" value="Autotransporte_beta"/>
</dbReference>
<evidence type="ECO:0000313" key="4">
    <source>
        <dbReference type="Proteomes" id="UP001205919"/>
    </source>
</evidence>
<evidence type="ECO:0000259" key="2">
    <source>
        <dbReference type="PROSITE" id="PS51208"/>
    </source>
</evidence>
<dbReference type="SUPFAM" id="SSF103515">
    <property type="entry name" value="Autotransporter"/>
    <property type="match status" value="1"/>
</dbReference>
<dbReference type="PANTHER" id="PTHR35037">
    <property type="entry name" value="C-TERMINAL REGION OF AIDA-LIKE PROTEIN"/>
    <property type="match status" value="1"/>
</dbReference>
<name>A0AAW5JX81_9BACT</name>
<dbReference type="RefSeq" id="WP_008708810.1">
    <property type="nucleotide sequence ID" value="NZ_JANFYT010000003.1"/>
</dbReference>
<evidence type="ECO:0000313" key="3">
    <source>
        <dbReference type="EMBL" id="MCQ4813150.1"/>
    </source>
</evidence>
<comment type="caution">
    <text evidence="3">The sequence shown here is derived from an EMBL/GenBank/DDBJ whole genome shotgun (WGS) entry which is preliminary data.</text>
</comment>